<dbReference type="Proteomes" id="UP000723714">
    <property type="component" value="Unassembled WGS sequence"/>
</dbReference>
<feature type="domain" description="DJ-1/PfpI" evidence="1">
    <location>
        <begin position="2"/>
        <end position="164"/>
    </location>
</feature>
<name>A0ABS6CZQ8_9FIRM</name>
<keyword evidence="3" id="KW-1185">Reference proteome</keyword>
<protein>
    <submittedName>
        <fullName evidence="2">DJ-1/PfpI family protein</fullName>
    </submittedName>
</protein>
<dbReference type="PANTHER" id="PTHR48094:SF12">
    <property type="entry name" value="PARKINSON DISEASE PROTEIN 7 HOMOLOG"/>
    <property type="match status" value="1"/>
</dbReference>
<organism evidence="2 3">
    <name type="scientific">Faecalicatena faecalis</name>
    <dbReference type="NCBI Taxonomy" id="2726362"/>
    <lineage>
        <taxon>Bacteria</taxon>
        <taxon>Bacillati</taxon>
        <taxon>Bacillota</taxon>
        <taxon>Clostridia</taxon>
        <taxon>Lachnospirales</taxon>
        <taxon>Lachnospiraceae</taxon>
        <taxon>Faecalicatena</taxon>
    </lineage>
</organism>
<dbReference type="EMBL" id="JABACJ020000002">
    <property type="protein sequence ID" value="MBU3874804.1"/>
    <property type="molecule type" value="Genomic_DNA"/>
</dbReference>
<dbReference type="InterPro" id="IPR006287">
    <property type="entry name" value="DJ-1"/>
</dbReference>
<dbReference type="CDD" id="cd03135">
    <property type="entry name" value="GATase1_DJ-1"/>
    <property type="match status" value="1"/>
</dbReference>
<gene>
    <name evidence="2" type="ORF">HGO97_003120</name>
</gene>
<dbReference type="InterPro" id="IPR002818">
    <property type="entry name" value="DJ-1/PfpI"/>
</dbReference>
<proteinExistence type="predicted"/>
<comment type="caution">
    <text evidence="2">The sequence shown here is derived from an EMBL/GenBank/DDBJ whole genome shotgun (WGS) entry which is preliminary data.</text>
</comment>
<accession>A0ABS6CZQ8</accession>
<dbReference type="RefSeq" id="WP_216239338.1">
    <property type="nucleotide sequence ID" value="NZ_JABACJ020000002.1"/>
</dbReference>
<evidence type="ECO:0000259" key="1">
    <source>
        <dbReference type="Pfam" id="PF01965"/>
    </source>
</evidence>
<reference evidence="2 3" key="1">
    <citation type="submission" date="2021-06" db="EMBL/GenBank/DDBJ databases">
        <title>Faecalicatena sp. nov. isolated from porcine feces.</title>
        <authorList>
            <person name="Oh B.S."/>
            <person name="Lee J.H."/>
        </authorList>
    </citation>
    <scope>NUCLEOTIDE SEQUENCE [LARGE SCALE GENOMIC DNA]</scope>
    <source>
        <strain evidence="2 3">AGMB00832</strain>
    </source>
</reference>
<evidence type="ECO:0000313" key="2">
    <source>
        <dbReference type="EMBL" id="MBU3874804.1"/>
    </source>
</evidence>
<dbReference type="InterPro" id="IPR050325">
    <property type="entry name" value="Prot/Nucl_acid_deglycase"/>
</dbReference>
<evidence type="ECO:0000313" key="3">
    <source>
        <dbReference type="Proteomes" id="UP000723714"/>
    </source>
</evidence>
<dbReference type="Pfam" id="PF01965">
    <property type="entry name" value="DJ-1_PfpI"/>
    <property type="match status" value="1"/>
</dbReference>
<dbReference type="NCBIfam" id="TIGR01383">
    <property type="entry name" value="not_thiJ"/>
    <property type="match status" value="1"/>
</dbReference>
<dbReference type="PANTHER" id="PTHR48094">
    <property type="entry name" value="PROTEIN/NUCLEIC ACID DEGLYCASE DJ-1-RELATED"/>
    <property type="match status" value="1"/>
</dbReference>
<sequence length="183" mass="19702">MKKACVFLAAGFEEVEGLMIVDLLRRAGVETYMVSVSGDRKVVGSHKIAVDADCLFEEMDYADIDLLMLPGGLPGTDNLMAHQGLEKLLREFYAQGRYLAAICAAPSVFGKFGFLEGRRACSHPCREDALTGAEVVKEPVVMDGHIITGRGLGAAIPLGLKLISLLIDDKTAEDVKNAIVYQG</sequence>